<feature type="region of interest" description="Disordered" evidence="1">
    <location>
        <begin position="324"/>
        <end position="348"/>
    </location>
</feature>
<reference evidence="3 4" key="1">
    <citation type="submission" date="2017-01" db="EMBL/GenBank/DDBJ databases">
        <authorList>
            <person name="Mah S.A."/>
            <person name="Swanson W.J."/>
            <person name="Moy G.W."/>
            <person name="Vacquier V.D."/>
        </authorList>
    </citation>
    <scope>NUCLEOTIDE SEQUENCE [LARGE SCALE GENOMIC DNA]</scope>
    <source>
        <strain evidence="3 4">GSMNP</strain>
    </source>
</reference>
<dbReference type="GO" id="GO:0010494">
    <property type="term" value="C:cytoplasmic stress granule"/>
    <property type="evidence" value="ECO:0007669"/>
    <property type="project" value="TreeGrafter"/>
</dbReference>
<feature type="compositionally biased region" description="Low complexity" evidence="1">
    <location>
        <begin position="852"/>
        <end position="865"/>
    </location>
</feature>
<dbReference type="OrthoDB" id="2275718at2759"/>
<dbReference type="AlphaFoldDB" id="A0A1R1XDC7"/>
<feature type="region of interest" description="Disordered" evidence="1">
    <location>
        <begin position="390"/>
        <end position="558"/>
    </location>
</feature>
<feature type="compositionally biased region" description="Low complexity" evidence="1">
    <location>
        <begin position="883"/>
        <end position="931"/>
    </location>
</feature>
<feature type="region of interest" description="Disordered" evidence="1">
    <location>
        <begin position="1"/>
        <end position="42"/>
    </location>
</feature>
<dbReference type="SMART" id="SM01272">
    <property type="entry name" value="LsmAD"/>
    <property type="match status" value="1"/>
</dbReference>
<dbReference type="PANTHER" id="PTHR12854:SF7">
    <property type="entry name" value="ATAXIN-2 HOMOLOG"/>
    <property type="match status" value="1"/>
</dbReference>
<feature type="compositionally biased region" description="Pro residues" evidence="1">
    <location>
        <begin position="421"/>
        <end position="431"/>
    </location>
</feature>
<feature type="compositionally biased region" description="Polar residues" evidence="1">
    <location>
        <begin position="794"/>
        <end position="835"/>
    </location>
</feature>
<accession>A0A1R1XDC7</accession>
<dbReference type="InterPro" id="IPR025852">
    <property type="entry name" value="SM_dom_ATX"/>
</dbReference>
<feature type="compositionally biased region" description="Low complexity" evidence="1">
    <location>
        <begin position="465"/>
        <end position="481"/>
    </location>
</feature>
<feature type="compositionally biased region" description="Basic residues" evidence="1">
    <location>
        <begin position="10"/>
        <end position="25"/>
    </location>
</feature>
<protein>
    <recommendedName>
        <fullName evidence="2">LsmAD domain-containing protein</fullName>
    </recommendedName>
</protein>
<dbReference type="PANTHER" id="PTHR12854">
    <property type="entry name" value="ATAXIN 2-RELATED"/>
    <property type="match status" value="1"/>
</dbReference>
<evidence type="ECO:0000313" key="4">
    <source>
        <dbReference type="Proteomes" id="UP000187283"/>
    </source>
</evidence>
<keyword evidence="4" id="KW-1185">Reference proteome</keyword>
<dbReference type="EMBL" id="LSSN01003891">
    <property type="protein sequence ID" value="OMJ12608.1"/>
    <property type="molecule type" value="Genomic_DNA"/>
</dbReference>
<dbReference type="GO" id="GO:0034063">
    <property type="term" value="P:stress granule assembly"/>
    <property type="evidence" value="ECO:0007669"/>
    <property type="project" value="TreeGrafter"/>
</dbReference>
<feature type="compositionally biased region" description="Polar residues" evidence="1">
    <location>
        <begin position="866"/>
        <end position="882"/>
    </location>
</feature>
<evidence type="ECO:0000256" key="1">
    <source>
        <dbReference type="SAM" id="MobiDB-lite"/>
    </source>
</evidence>
<feature type="domain" description="LsmAD" evidence="2">
    <location>
        <begin position="224"/>
        <end position="295"/>
    </location>
</feature>
<evidence type="ECO:0000313" key="3">
    <source>
        <dbReference type="EMBL" id="OMJ12608.1"/>
    </source>
</evidence>
<feature type="compositionally biased region" description="Polar residues" evidence="1">
    <location>
        <begin position="540"/>
        <end position="554"/>
    </location>
</feature>
<dbReference type="Pfam" id="PF14438">
    <property type="entry name" value="SM-ATX"/>
    <property type="match status" value="1"/>
</dbReference>
<dbReference type="GO" id="GO:0003729">
    <property type="term" value="F:mRNA binding"/>
    <property type="evidence" value="ECO:0007669"/>
    <property type="project" value="TreeGrafter"/>
</dbReference>
<feature type="compositionally biased region" description="Low complexity" evidence="1">
    <location>
        <begin position="333"/>
        <end position="347"/>
    </location>
</feature>
<dbReference type="InterPro" id="IPR009604">
    <property type="entry name" value="LsmAD_domain"/>
</dbReference>
<evidence type="ECO:0000259" key="2">
    <source>
        <dbReference type="SMART" id="SM01272"/>
    </source>
</evidence>
<dbReference type="Proteomes" id="UP000187283">
    <property type="component" value="Unassembled WGS sequence"/>
</dbReference>
<dbReference type="Pfam" id="PF06741">
    <property type="entry name" value="LsmAD"/>
    <property type="match status" value="1"/>
</dbReference>
<name>A0A1R1XDC7_9FUNG</name>
<dbReference type="STRING" id="133412.A0A1R1XDC7"/>
<comment type="caution">
    <text evidence="3">The sequence shown here is derived from an EMBL/GenBank/DDBJ whole genome shotgun (WGS) entry which is preliminary data.</text>
</comment>
<gene>
    <name evidence="3" type="ORF">AYI70_g9003</name>
</gene>
<sequence length="937" mass="104397">MHANGAKNSSQKKKIDKKASFKHKPTSAPDIPPSTASITPAHIPQTDCSIYPPLTSSPQNDQKDKLLFTISLFMGSQVQVSLASGKFCKGILSGANTASDMSVIIKYAYFFDNSTQSLSNLPSTRPIDSIKFPFNQIIHIEAIVDFDLTNNIKEKQKKFQIDSKISKSSSFKERPLFKWSPDSALDSLPNSSLPISHSQNISLELDSKSLDKEWDQFAANEKLFGLTTNFDELIYTTKIDKSRSDYKEREREAIRIANEIQNAPALTSHVLEERSDLPISDDLDEEDKYGAVIRHLQKNEKYISPYLRAKANKLSAQKPNNFQNNQQIQYPQPSNLNSHSSSPSSSLFIDNSQKHIATNNSGISTHKAVQALAKLNIKTIQSLDLPSQTLSSISSAPSKGSTSNLAPSITPQSSTQNNTLPPSPLPAPNKPLPQNKPHSNKPPKSPSPPIPIQKNSTRSEKPKNSQKINSKNSSKISNPPSDNKDPKPKQPSKNTPNPIPHKKNSSDTKSSLSDALPTSAVPSKKNNGSSSRETSRKSSPKLNNEKSTPVQSKLNIKAPLFIPNPNASAFVPKSKKPATTYKNTFFGSRKVDKTPLKLWDEFFCFDADKSNEPSEKIAPTWPSSCGISYLRLITTPKSQTQILNQPQVLNPSANLMYNNQQYPQVVLMNYQYMNYQNNQPIHPYIQGDPNNFVYMQQNPINYGSQPLNPQFNNINGYYNNNSYPANGAPIPGHNQNIQGPNHPIYGMQSISPNQNGLNNQFQNVPIPYSSENQYTYVEPIDGLQLNDIPLNHQSIKNIPTDHSGSSNTPILSNPNNPKTDPSNFGYQNDQSQSYSKDTDQDNKNLIQNFDNQSSSSQHQIHYQPQNSHQHNVNYATQYPNHLNSPNSINQNQNQNQNYYNNSNAQSYNHNGTQNFNPGNPQNFNPGNFSNPIQQYPN</sequence>
<feature type="compositionally biased region" description="Polar residues" evidence="1">
    <location>
        <begin position="390"/>
        <end position="416"/>
    </location>
</feature>
<feature type="region of interest" description="Disordered" evidence="1">
    <location>
        <begin position="794"/>
        <end position="937"/>
    </location>
</feature>
<dbReference type="InterPro" id="IPR045117">
    <property type="entry name" value="ATXN2-like"/>
</dbReference>
<organism evidence="3 4">
    <name type="scientific">Smittium culicis</name>
    <dbReference type="NCBI Taxonomy" id="133412"/>
    <lineage>
        <taxon>Eukaryota</taxon>
        <taxon>Fungi</taxon>
        <taxon>Fungi incertae sedis</taxon>
        <taxon>Zoopagomycota</taxon>
        <taxon>Kickxellomycotina</taxon>
        <taxon>Harpellomycetes</taxon>
        <taxon>Harpellales</taxon>
        <taxon>Legeriomycetaceae</taxon>
        <taxon>Smittium</taxon>
    </lineage>
</organism>
<proteinExistence type="predicted"/>